<sequence length="309" mass="36543">MANMPTNRWWRPQHPFIQIKPTVNQLIRQRQNSWRPSEKILPKLLQGSAEHLDCIMLDLEWIRYDYIVRLSKNHTIPNTKDAVRDFVAECEKLLNHTDVVASPEVRAHMFGRIRSIAVDLMKLIQKKQAYAALCREKRYEDLVTWRAENPSGFKPHLPRWTQFLGHEAPGAQRLLLQYRNVLQPNRSTYQVIPHGGVMILMDWDNETVAIINDLDEKREGQPTLLQQRIEWGHTNVHSLRNGLRTFEPKIFEPSPWNKTSEDLLGYQDLESMDRSYAEMDERDRELPIEYLQFRCVLIQKFLKRRGPRG</sequence>
<dbReference type="Proteomes" id="UP000799438">
    <property type="component" value="Unassembled WGS sequence"/>
</dbReference>
<dbReference type="OrthoDB" id="3938712at2759"/>
<keyword evidence="2" id="KW-1185">Reference proteome</keyword>
<proteinExistence type="predicted"/>
<dbReference type="GeneID" id="54300372"/>
<dbReference type="EMBL" id="ML995476">
    <property type="protein sequence ID" value="KAF2146219.1"/>
    <property type="molecule type" value="Genomic_DNA"/>
</dbReference>
<evidence type="ECO:0000313" key="2">
    <source>
        <dbReference type="Proteomes" id="UP000799438"/>
    </source>
</evidence>
<protein>
    <submittedName>
        <fullName evidence="1">Uncharacterized protein</fullName>
    </submittedName>
</protein>
<name>A0A6A6BQ00_9PEZI</name>
<evidence type="ECO:0000313" key="1">
    <source>
        <dbReference type="EMBL" id="KAF2146219.1"/>
    </source>
</evidence>
<reference evidence="1" key="1">
    <citation type="journal article" date="2020" name="Stud. Mycol.">
        <title>101 Dothideomycetes genomes: a test case for predicting lifestyles and emergence of pathogens.</title>
        <authorList>
            <person name="Haridas S."/>
            <person name="Albert R."/>
            <person name="Binder M."/>
            <person name="Bloem J."/>
            <person name="Labutti K."/>
            <person name="Salamov A."/>
            <person name="Andreopoulos B."/>
            <person name="Baker S."/>
            <person name="Barry K."/>
            <person name="Bills G."/>
            <person name="Bluhm B."/>
            <person name="Cannon C."/>
            <person name="Castanera R."/>
            <person name="Culley D."/>
            <person name="Daum C."/>
            <person name="Ezra D."/>
            <person name="Gonzalez J."/>
            <person name="Henrissat B."/>
            <person name="Kuo A."/>
            <person name="Liang C."/>
            <person name="Lipzen A."/>
            <person name="Lutzoni F."/>
            <person name="Magnuson J."/>
            <person name="Mondo S."/>
            <person name="Nolan M."/>
            <person name="Ohm R."/>
            <person name="Pangilinan J."/>
            <person name="Park H.-J."/>
            <person name="Ramirez L."/>
            <person name="Alfaro M."/>
            <person name="Sun H."/>
            <person name="Tritt A."/>
            <person name="Yoshinaga Y."/>
            <person name="Zwiers L.-H."/>
            <person name="Turgeon B."/>
            <person name="Goodwin S."/>
            <person name="Spatafora J."/>
            <person name="Crous P."/>
            <person name="Grigoriev I."/>
        </authorList>
    </citation>
    <scope>NUCLEOTIDE SEQUENCE</scope>
    <source>
        <strain evidence="1">CBS 121167</strain>
    </source>
</reference>
<gene>
    <name evidence="1" type="ORF">K452DRAFT_305178</name>
</gene>
<dbReference type="RefSeq" id="XP_033401928.1">
    <property type="nucleotide sequence ID" value="XM_033542875.1"/>
</dbReference>
<accession>A0A6A6BQ00</accession>
<organism evidence="1 2">
    <name type="scientific">Aplosporella prunicola CBS 121167</name>
    <dbReference type="NCBI Taxonomy" id="1176127"/>
    <lineage>
        <taxon>Eukaryota</taxon>
        <taxon>Fungi</taxon>
        <taxon>Dikarya</taxon>
        <taxon>Ascomycota</taxon>
        <taxon>Pezizomycotina</taxon>
        <taxon>Dothideomycetes</taxon>
        <taxon>Dothideomycetes incertae sedis</taxon>
        <taxon>Botryosphaeriales</taxon>
        <taxon>Aplosporellaceae</taxon>
        <taxon>Aplosporella</taxon>
    </lineage>
</organism>
<dbReference type="AlphaFoldDB" id="A0A6A6BQ00"/>